<gene>
    <name evidence="2" type="ORF">CYBJADRAFT_86357</name>
</gene>
<dbReference type="RefSeq" id="XP_020070599.1">
    <property type="nucleotide sequence ID" value="XM_020217973.1"/>
</dbReference>
<accession>A0A1E4S266</accession>
<keyword evidence="1" id="KW-0472">Membrane</keyword>
<protein>
    <submittedName>
        <fullName evidence="2">Uncharacterized protein</fullName>
    </submittedName>
</protein>
<name>A0A1E4S266_CYBJN</name>
<evidence type="ECO:0000256" key="1">
    <source>
        <dbReference type="SAM" id="Phobius"/>
    </source>
</evidence>
<dbReference type="GeneID" id="30992369"/>
<dbReference type="Proteomes" id="UP000094389">
    <property type="component" value="Unassembled WGS sequence"/>
</dbReference>
<reference evidence="2 3" key="1">
    <citation type="journal article" date="2016" name="Proc. Natl. Acad. Sci. U.S.A.">
        <title>Comparative genomics of biotechnologically important yeasts.</title>
        <authorList>
            <person name="Riley R."/>
            <person name="Haridas S."/>
            <person name="Wolfe K.H."/>
            <person name="Lopes M.R."/>
            <person name="Hittinger C.T."/>
            <person name="Goeker M."/>
            <person name="Salamov A.A."/>
            <person name="Wisecaver J.H."/>
            <person name="Long T.M."/>
            <person name="Calvey C.H."/>
            <person name="Aerts A.L."/>
            <person name="Barry K.W."/>
            <person name="Choi C."/>
            <person name="Clum A."/>
            <person name="Coughlan A.Y."/>
            <person name="Deshpande S."/>
            <person name="Douglass A.P."/>
            <person name="Hanson S.J."/>
            <person name="Klenk H.-P."/>
            <person name="LaButti K.M."/>
            <person name="Lapidus A."/>
            <person name="Lindquist E.A."/>
            <person name="Lipzen A.M."/>
            <person name="Meier-Kolthoff J.P."/>
            <person name="Ohm R.A."/>
            <person name="Otillar R.P."/>
            <person name="Pangilinan J.L."/>
            <person name="Peng Y."/>
            <person name="Rokas A."/>
            <person name="Rosa C.A."/>
            <person name="Scheuner C."/>
            <person name="Sibirny A.A."/>
            <person name="Slot J.C."/>
            <person name="Stielow J.B."/>
            <person name="Sun H."/>
            <person name="Kurtzman C.P."/>
            <person name="Blackwell M."/>
            <person name="Grigoriev I.V."/>
            <person name="Jeffries T.W."/>
        </authorList>
    </citation>
    <scope>NUCLEOTIDE SEQUENCE [LARGE SCALE GENOMIC DNA]</scope>
    <source>
        <strain evidence="3">ATCC 18201 / CBS 1600 / BCRC 20928 / JCM 3617 / NBRC 0987 / NRRL Y-1542</strain>
    </source>
</reference>
<keyword evidence="3" id="KW-1185">Reference proteome</keyword>
<evidence type="ECO:0000313" key="2">
    <source>
        <dbReference type="EMBL" id="ODV73560.1"/>
    </source>
</evidence>
<dbReference type="AlphaFoldDB" id="A0A1E4S266"/>
<proteinExistence type="predicted"/>
<organism evidence="2 3">
    <name type="scientific">Cyberlindnera jadinii (strain ATCC 18201 / CBS 1600 / BCRC 20928 / JCM 3617 / NBRC 0987 / NRRL Y-1542)</name>
    <name type="common">Torula yeast</name>
    <name type="synonym">Candida utilis</name>
    <dbReference type="NCBI Taxonomy" id="983966"/>
    <lineage>
        <taxon>Eukaryota</taxon>
        <taxon>Fungi</taxon>
        <taxon>Dikarya</taxon>
        <taxon>Ascomycota</taxon>
        <taxon>Saccharomycotina</taxon>
        <taxon>Saccharomycetes</taxon>
        <taxon>Phaffomycetales</taxon>
        <taxon>Phaffomycetaceae</taxon>
        <taxon>Cyberlindnera</taxon>
    </lineage>
</organism>
<keyword evidence="1" id="KW-0812">Transmembrane</keyword>
<feature type="transmembrane region" description="Helical" evidence="1">
    <location>
        <begin position="55"/>
        <end position="77"/>
    </location>
</feature>
<keyword evidence="1" id="KW-1133">Transmembrane helix</keyword>
<evidence type="ECO:0000313" key="3">
    <source>
        <dbReference type="Proteomes" id="UP000094389"/>
    </source>
</evidence>
<dbReference type="EMBL" id="KV453930">
    <property type="protein sequence ID" value="ODV73560.1"/>
    <property type="molecule type" value="Genomic_DNA"/>
</dbReference>
<sequence>MKVTEVKTPMKANILSWRFNTQPSRPFAETYLDTVGIIHFCVSRRRNINVRTRRSMYHVNILGLEIHLIRLIFIITIPLPQVKNHQY</sequence>